<accession>A0A166LYN6</accession>
<reference evidence="1 2" key="1">
    <citation type="submission" date="2015-06" db="EMBL/GenBank/DDBJ databases">
        <title>Survival trade-offs in plant roots during colonization by closely related pathogenic and mutualistic fungi.</title>
        <authorList>
            <person name="Hacquard S."/>
            <person name="Kracher B."/>
            <person name="Hiruma K."/>
            <person name="Weinman A."/>
            <person name="Muench P."/>
            <person name="Garrido Oter R."/>
            <person name="Ver Loren van Themaat E."/>
            <person name="Dallerey J.-F."/>
            <person name="Damm U."/>
            <person name="Henrissat B."/>
            <person name="Lespinet O."/>
            <person name="Thon M."/>
            <person name="Kemen E."/>
            <person name="McHardy A.C."/>
            <person name="Schulze-Lefert P."/>
            <person name="O'Connell R.J."/>
        </authorList>
    </citation>
    <scope>NUCLEOTIDE SEQUENCE [LARGE SCALE GENOMIC DNA]</scope>
    <source>
        <strain evidence="1 2">MAFF 238704</strain>
    </source>
</reference>
<comment type="caution">
    <text evidence="1">The sequence shown here is derived from an EMBL/GenBank/DDBJ whole genome shotgun (WGS) entry which is preliminary data.</text>
</comment>
<evidence type="ECO:0000313" key="2">
    <source>
        <dbReference type="Proteomes" id="UP000076584"/>
    </source>
</evidence>
<dbReference type="InterPro" id="IPR006813">
    <property type="entry name" value="Glyco_trans_17"/>
</dbReference>
<dbReference type="GO" id="GO:0016020">
    <property type="term" value="C:membrane"/>
    <property type="evidence" value="ECO:0007669"/>
    <property type="project" value="InterPro"/>
</dbReference>
<dbReference type="PANTHER" id="PTHR12224:SF0">
    <property type="entry name" value="BETA-1,4-MANNOSYL-GLYCOPROTEIN 4-BETA-N-ACETYLGLUCOSAMINYLTRANSFERASE"/>
    <property type="match status" value="1"/>
</dbReference>
<keyword evidence="2" id="KW-1185">Reference proteome</keyword>
<proteinExistence type="predicted"/>
<dbReference type="GO" id="GO:0003830">
    <property type="term" value="F:beta-1,4-mannosylglycoprotein 4-beta-N-acetylglucosaminyltransferase activity"/>
    <property type="evidence" value="ECO:0007669"/>
    <property type="project" value="InterPro"/>
</dbReference>
<dbReference type="STRING" id="1573173.A0A166LYN6"/>
<protein>
    <submittedName>
        <fullName evidence="1">Glycosyltransferase family 17</fullName>
    </submittedName>
</protein>
<dbReference type="PANTHER" id="PTHR12224">
    <property type="entry name" value="BETA-1,4-MANNOSYL-GLYCOPROTEIN BETA-1,4-N-ACETYLGLUCOSAMINYL-TRANSFERASE"/>
    <property type="match status" value="1"/>
</dbReference>
<gene>
    <name evidence="1" type="ORF">CI238_04487</name>
</gene>
<dbReference type="EMBL" id="LFIW01002711">
    <property type="protein sequence ID" value="KZL64080.1"/>
    <property type="molecule type" value="Genomic_DNA"/>
</dbReference>
<name>A0A166LYN6_COLIC</name>
<dbReference type="Proteomes" id="UP000076584">
    <property type="component" value="Unassembled WGS sequence"/>
</dbReference>
<evidence type="ECO:0000313" key="1">
    <source>
        <dbReference type="EMBL" id="KZL64080.1"/>
    </source>
</evidence>
<keyword evidence="1" id="KW-0808">Transferase</keyword>
<organism evidence="1 2">
    <name type="scientific">Colletotrichum incanum</name>
    <name type="common">Soybean anthracnose fungus</name>
    <dbReference type="NCBI Taxonomy" id="1573173"/>
    <lineage>
        <taxon>Eukaryota</taxon>
        <taxon>Fungi</taxon>
        <taxon>Dikarya</taxon>
        <taxon>Ascomycota</taxon>
        <taxon>Pezizomycotina</taxon>
        <taxon>Sordariomycetes</taxon>
        <taxon>Hypocreomycetidae</taxon>
        <taxon>Glomerellales</taxon>
        <taxon>Glomerellaceae</taxon>
        <taxon>Colletotrichum</taxon>
        <taxon>Colletotrichum spaethianum species complex</taxon>
    </lineage>
</organism>
<sequence length="380" mass="44659">LRSISSLNAHERSWVHLPTPAMYRPNFIKYQVGIAVFFFVWLSWHLDIHQQIAEKARQLARPHDIPYDGMTGSEVFLPGKAAEYCSHYRLEPADSEMVHKRKIYDLLLINTEVEMLEIRIGQMAPYVDYFVILESDTTFTDHPKPLYIRDNWELFKPWHKKMILRTMDLDKSKESSTWDREHSSRNAMYEQVIPSLMDEQAASFDDILIVSDVDEIPKPEILRALRNCNVPVRNTIYSSVYYYSYQWRLNIDWPHPQATLYRGADTILPSELRGQGGGHEFHYGGWHCSYCFSTVEEMAEKLNSFSHSEFNQDEFKSVEHILNVTRNGLDLFNRADAAFRRVERNFDVPDYVKQHSNKFRYLIDRDPPNGNFKDHSPIIA</sequence>
<dbReference type="AlphaFoldDB" id="A0A166LYN6"/>
<feature type="non-terminal residue" evidence="1">
    <location>
        <position position="1"/>
    </location>
</feature>
<dbReference type="GO" id="GO:0006044">
    <property type="term" value="P:N-acetylglucosamine metabolic process"/>
    <property type="evidence" value="ECO:0007669"/>
    <property type="project" value="TreeGrafter"/>
</dbReference>
<dbReference type="Pfam" id="PF04724">
    <property type="entry name" value="Glyco_transf_17"/>
    <property type="match status" value="1"/>
</dbReference>